<dbReference type="EMBL" id="BAAANY010000020">
    <property type="protein sequence ID" value="GAA1695878.1"/>
    <property type="molecule type" value="Genomic_DNA"/>
</dbReference>
<proteinExistence type="predicted"/>
<gene>
    <name evidence="1" type="ORF">GCM10009765_51380</name>
</gene>
<evidence type="ECO:0000313" key="2">
    <source>
        <dbReference type="Proteomes" id="UP001500618"/>
    </source>
</evidence>
<dbReference type="Proteomes" id="UP001500618">
    <property type="component" value="Unassembled WGS sequence"/>
</dbReference>
<evidence type="ECO:0008006" key="3">
    <source>
        <dbReference type="Google" id="ProtNLM"/>
    </source>
</evidence>
<organism evidence="1 2">
    <name type="scientific">Fodinicola feengrottensis</name>
    <dbReference type="NCBI Taxonomy" id="435914"/>
    <lineage>
        <taxon>Bacteria</taxon>
        <taxon>Bacillati</taxon>
        <taxon>Actinomycetota</taxon>
        <taxon>Actinomycetes</taxon>
        <taxon>Mycobacteriales</taxon>
        <taxon>Fodinicola</taxon>
    </lineage>
</organism>
<keyword evidence="2" id="KW-1185">Reference proteome</keyword>
<comment type="caution">
    <text evidence="1">The sequence shown here is derived from an EMBL/GenBank/DDBJ whole genome shotgun (WGS) entry which is preliminary data.</text>
</comment>
<dbReference type="RefSeq" id="WP_344313035.1">
    <property type="nucleotide sequence ID" value="NZ_BAAANY010000020.1"/>
</dbReference>
<name>A0ABN2HZM1_9ACTN</name>
<accession>A0ABN2HZM1</accession>
<sequence>MWTAGISALLLVVVVVVVVFIGGSTTTLRVSVTGLPSGASATVTVRGPVTYTVTGSDERKVPAGAYVVQIPSARTSLGTAYADADQQSVTVPAGRTTSTTVDYATIIPDTTKVLDYTNPGIIAVDGLKVTFAANSGSRPALVPGHIFIVAEGPQTPDPLARRVVSVTLTAAGLVVQTTPVKLSEALPVGHFDLSDDSSTSVVPALYESPSHPDFSFDFGKAIESYGKWKTGEKGGIEGAGSCDTEGMKAPQLALAIHDLSPKFGGSFKWGLAPPKVSIKLTATLNPHISFDGQVAAALNCELKFEKAKGFTLLNSLCDKVIGKLVRVGPVSLKCELSPFVSVGVHTSAATTLGFDATVHAGIKDNKPLFSVSDVATRNISQQVVPGTSVSASVGGDLGLTFGLKGGDPTGTAWLGLSVEVGAGPEFSVEPGSAAVALVFKLELTAEMELDLRFRDFGKKKTLATITTKFPLWHTTDTKFQTPAPPTPLDVGKLSLAAPPNWRAAVVPDNHQYGGFWVTTGKPCPDGQLTGGCPGVMVLDQSWITAASGASAPYRLDQPAALMDSQDQGFNCPPMPRLGTGGDKQPVLVKSAKEMVGGRSADYREWRIQCVPRSALMGGRPEDANENVSFVERSWYLPDAQVLIVDDWQNPSLPDILRNSTWK</sequence>
<evidence type="ECO:0000313" key="1">
    <source>
        <dbReference type="EMBL" id="GAA1695878.1"/>
    </source>
</evidence>
<protein>
    <recommendedName>
        <fullName evidence="3">PEGA domain-containing protein</fullName>
    </recommendedName>
</protein>
<reference evidence="1 2" key="1">
    <citation type="journal article" date="2019" name="Int. J. Syst. Evol. Microbiol.">
        <title>The Global Catalogue of Microorganisms (GCM) 10K type strain sequencing project: providing services to taxonomists for standard genome sequencing and annotation.</title>
        <authorList>
            <consortium name="The Broad Institute Genomics Platform"/>
            <consortium name="The Broad Institute Genome Sequencing Center for Infectious Disease"/>
            <person name="Wu L."/>
            <person name="Ma J."/>
        </authorList>
    </citation>
    <scope>NUCLEOTIDE SEQUENCE [LARGE SCALE GENOMIC DNA]</scope>
    <source>
        <strain evidence="1 2">JCM 14718</strain>
    </source>
</reference>